<evidence type="ECO:0000256" key="1">
    <source>
        <dbReference type="ARBA" id="ARBA00022729"/>
    </source>
</evidence>
<keyword evidence="1 4" id="KW-0732">Signal</keyword>
<dbReference type="SUPFAM" id="SSF52266">
    <property type="entry name" value="SGNH hydrolase"/>
    <property type="match status" value="1"/>
</dbReference>
<feature type="compositionally biased region" description="Polar residues" evidence="2">
    <location>
        <begin position="319"/>
        <end position="333"/>
    </location>
</feature>
<keyword evidence="6" id="KW-1185">Reference proteome</keyword>
<dbReference type="InterPro" id="IPR050592">
    <property type="entry name" value="GDSL_lipolytic_enzyme"/>
</dbReference>
<evidence type="ECO:0000313" key="6">
    <source>
        <dbReference type="Proteomes" id="UP000612746"/>
    </source>
</evidence>
<reference evidence="5" key="1">
    <citation type="submission" date="2020-12" db="EMBL/GenBank/DDBJ databases">
        <title>Metabolic potential, ecology and presence of endohyphal bacteria is reflected in genomic diversity of Mucoromycotina.</title>
        <authorList>
            <person name="Muszewska A."/>
            <person name="Okrasinska A."/>
            <person name="Steczkiewicz K."/>
            <person name="Drgas O."/>
            <person name="Orlowska M."/>
            <person name="Perlinska-Lenart U."/>
            <person name="Aleksandrzak-Piekarczyk T."/>
            <person name="Szatraj K."/>
            <person name="Zielenkiewicz U."/>
            <person name="Pilsyk S."/>
            <person name="Malc E."/>
            <person name="Mieczkowski P."/>
            <person name="Kruszewska J.S."/>
            <person name="Biernat P."/>
            <person name="Pawlowska J."/>
        </authorList>
    </citation>
    <scope>NUCLEOTIDE SEQUENCE</scope>
    <source>
        <strain evidence="5">WA0000051536</strain>
    </source>
</reference>
<dbReference type="CDD" id="cd01846">
    <property type="entry name" value="fatty_acyltransferase_like"/>
    <property type="match status" value="1"/>
</dbReference>
<dbReference type="InterPro" id="IPR036514">
    <property type="entry name" value="SGNH_hydro_sf"/>
</dbReference>
<feature type="chain" id="PRO_5034135022" evidence="4">
    <location>
        <begin position="24"/>
        <end position="392"/>
    </location>
</feature>
<feature type="region of interest" description="Disordered" evidence="2">
    <location>
        <begin position="306"/>
        <end position="333"/>
    </location>
</feature>
<dbReference type="AlphaFoldDB" id="A0A8H7UQE6"/>
<gene>
    <name evidence="5" type="ORF">INT44_000980</name>
</gene>
<dbReference type="Proteomes" id="UP000612746">
    <property type="component" value="Unassembled WGS sequence"/>
</dbReference>
<organism evidence="5 6">
    <name type="scientific">Umbelopsis vinacea</name>
    <dbReference type="NCBI Taxonomy" id="44442"/>
    <lineage>
        <taxon>Eukaryota</taxon>
        <taxon>Fungi</taxon>
        <taxon>Fungi incertae sedis</taxon>
        <taxon>Mucoromycota</taxon>
        <taxon>Mucoromycotina</taxon>
        <taxon>Umbelopsidomycetes</taxon>
        <taxon>Umbelopsidales</taxon>
        <taxon>Umbelopsidaceae</taxon>
        <taxon>Umbelopsis</taxon>
    </lineage>
</organism>
<comment type="caution">
    <text evidence="5">The sequence shown here is derived from an EMBL/GenBank/DDBJ whole genome shotgun (WGS) entry which is preliminary data.</text>
</comment>
<evidence type="ECO:0000313" key="5">
    <source>
        <dbReference type="EMBL" id="KAG2188228.1"/>
    </source>
</evidence>
<keyword evidence="3" id="KW-1133">Transmembrane helix</keyword>
<accession>A0A8H7UQE6</accession>
<sequence length="392" mass="43694">MPSAISKTTALFLLLAAVTPIFAIVPKNLVVFGDSYSDVGNLQRQTNGPLWVEDVAYAWNVSVYNFAFGGATCDSDLYALDPSDKSPSLRDQIEIYYDQKLDLKPEETVYAIWIGINDVALATADNGAKPVPPNEIASCVRSQIATLRHYFKAVNILLLEVPPLEHMPFFYEQDQRGDASRKVNSLFVVQNADWSSELNIRLKIIYTHQLLDKVVAAPGSYGFNNVTHGYWEVCTGTCTDNENDYLWWDAGHLTGAGHKLIANEIIRASPFDVEAEEVDDVDYVKEALNEPATKLKSDVYQAKSATGTLDNAPEKENESTASSGGLQRPMSSSNSTWSRFYAIWILLLLIMTFFCCFSVGRARLTTIMASFTTKYNSRGRFVPLRDLESSRE</sequence>
<dbReference type="EMBL" id="JAEPRA010000002">
    <property type="protein sequence ID" value="KAG2188228.1"/>
    <property type="molecule type" value="Genomic_DNA"/>
</dbReference>
<evidence type="ECO:0000256" key="2">
    <source>
        <dbReference type="SAM" id="MobiDB-lite"/>
    </source>
</evidence>
<protein>
    <submittedName>
        <fullName evidence="5">Uncharacterized protein</fullName>
    </submittedName>
</protein>
<dbReference type="PANTHER" id="PTHR45642:SF139">
    <property type="entry name" value="SGNH HYDROLASE-TYPE ESTERASE DOMAIN-CONTAINING PROTEIN"/>
    <property type="match status" value="1"/>
</dbReference>
<evidence type="ECO:0000256" key="4">
    <source>
        <dbReference type="SAM" id="SignalP"/>
    </source>
</evidence>
<dbReference type="Gene3D" id="3.40.50.1110">
    <property type="entry name" value="SGNH hydrolase"/>
    <property type="match status" value="1"/>
</dbReference>
<evidence type="ECO:0000256" key="3">
    <source>
        <dbReference type="SAM" id="Phobius"/>
    </source>
</evidence>
<keyword evidence="3" id="KW-0812">Transmembrane</keyword>
<dbReference type="InterPro" id="IPR001087">
    <property type="entry name" value="GDSL"/>
</dbReference>
<feature type="signal peptide" evidence="4">
    <location>
        <begin position="1"/>
        <end position="23"/>
    </location>
</feature>
<dbReference type="OrthoDB" id="1600564at2759"/>
<keyword evidence="3" id="KW-0472">Membrane</keyword>
<dbReference type="GO" id="GO:0016788">
    <property type="term" value="F:hydrolase activity, acting on ester bonds"/>
    <property type="evidence" value="ECO:0007669"/>
    <property type="project" value="InterPro"/>
</dbReference>
<dbReference type="PANTHER" id="PTHR45642">
    <property type="entry name" value="GDSL ESTERASE/LIPASE EXL3"/>
    <property type="match status" value="1"/>
</dbReference>
<name>A0A8H7UQE6_9FUNG</name>
<dbReference type="Pfam" id="PF00657">
    <property type="entry name" value="Lipase_GDSL"/>
    <property type="match status" value="1"/>
</dbReference>
<feature type="transmembrane region" description="Helical" evidence="3">
    <location>
        <begin position="340"/>
        <end position="360"/>
    </location>
</feature>
<proteinExistence type="predicted"/>